<keyword evidence="4" id="KW-0349">Heme</keyword>
<dbReference type="SUPFAM" id="SSF48264">
    <property type="entry name" value="Cytochrome P450"/>
    <property type="match status" value="1"/>
</dbReference>
<sequence length="306" mass="34931">MDESMIQYAFLFTLFFAWFLTKKLFMPITKKTLPPSPPKLPIIGNLHQLGSLPHRSLHLLAEKHGPLMRLHFGSTPVLVVSSAHAARECKAHDLDLAYRPKIQIVEKMYYNMKSLVSSPYGEYWKQARSIVVHQLLSSKKVQSFNEIMNEEAAFLMNKIKESSLSLSPVNLSHMFSSLSNNVTCRSAFGRKYNETEVGKKFMRVISEGQELLTNLSIGEFIPWLGWINILNGLNYRTETLLKEGDKFLDDLIQERLSEKRHGSKENFLDILLHIYKDNTAGAYIDMDGVKAIIKARTFPTHACAHT</sequence>
<proteinExistence type="inferred from homology"/>
<comment type="subcellular location">
    <subcellularLocation>
        <location evidence="2">Membrane</location>
        <topology evidence="2">Single-pass membrane protein</topology>
    </subcellularLocation>
</comment>
<gene>
    <name evidence="9" type="ORF">FPE_LOCUS2090</name>
</gene>
<dbReference type="InterPro" id="IPR001128">
    <property type="entry name" value="Cyt_P450"/>
</dbReference>
<dbReference type="Proteomes" id="UP000834106">
    <property type="component" value="Chromosome 1"/>
</dbReference>
<dbReference type="AlphaFoldDB" id="A0AAD2DHZ5"/>
<accession>A0AAD2DHZ5</accession>
<dbReference type="Pfam" id="PF00067">
    <property type="entry name" value="p450"/>
    <property type="match status" value="1"/>
</dbReference>
<dbReference type="PANTHER" id="PTHR47955:SF15">
    <property type="entry name" value="CYTOCHROME P450 71A2-LIKE"/>
    <property type="match status" value="1"/>
</dbReference>
<evidence type="ECO:0000256" key="8">
    <source>
        <dbReference type="SAM" id="Phobius"/>
    </source>
</evidence>
<keyword evidence="8" id="KW-0812">Transmembrane</keyword>
<keyword evidence="5" id="KW-0479">Metal-binding</keyword>
<evidence type="ECO:0000313" key="10">
    <source>
        <dbReference type="Proteomes" id="UP000834106"/>
    </source>
</evidence>
<dbReference type="GO" id="GO:0005506">
    <property type="term" value="F:iron ion binding"/>
    <property type="evidence" value="ECO:0007669"/>
    <property type="project" value="InterPro"/>
</dbReference>
<feature type="transmembrane region" description="Helical" evidence="8">
    <location>
        <begin position="6"/>
        <end position="25"/>
    </location>
</feature>
<evidence type="ECO:0000256" key="7">
    <source>
        <dbReference type="ARBA" id="ARBA00023004"/>
    </source>
</evidence>
<reference evidence="9" key="1">
    <citation type="submission" date="2023-05" db="EMBL/GenBank/DDBJ databases">
        <authorList>
            <person name="Huff M."/>
        </authorList>
    </citation>
    <scope>NUCLEOTIDE SEQUENCE</scope>
</reference>
<evidence type="ECO:0000256" key="1">
    <source>
        <dbReference type="ARBA" id="ARBA00001971"/>
    </source>
</evidence>
<dbReference type="GO" id="GO:0016020">
    <property type="term" value="C:membrane"/>
    <property type="evidence" value="ECO:0007669"/>
    <property type="project" value="UniProtKB-SubCell"/>
</dbReference>
<organism evidence="9 10">
    <name type="scientific">Fraxinus pennsylvanica</name>
    <dbReference type="NCBI Taxonomy" id="56036"/>
    <lineage>
        <taxon>Eukaryota</taxon>
        <taxon>Viridiplantae</taxon>
        <taxon>Streptophyta</taxon>
        <taxon>Embryophyta</taxon>
        <taxon>Tracheophyta</taxon>
        <taxon>Spermatophyta</taxon>
        <taxon>Magnoliopsida</taxon>
        <taxon>eudicotyledons</taxon>
        <taxon>Gunneridae</taxon>
        <taxon>Pentapetalae</taxon>
        <taxon>asterids</taxon>
        <taxon>lamiids</taxon>
        <taxon>Lamiales</taxon>
        <taxon>Oleaceae</taxon>
        <taxon>Oleeae</taxon>
        <taxon>Fraxinus</taxon>
    </lineage>
</organism>
<comment type="similarity">
    <text evidence="3">Belongs to the cytochrome P450 family.</text>
</comment>
<evidence type="ECO:0000256" key="6">
    <source>
        <dbReference type="ARBA" id="ARBA00023002"/>
    </source>
</evidence>
<dbReference type="GO" id="GO:0004497">
    <property type="term" value="F:monooxygenase activity"/>
    <property type="evidence" value="ECO:0007669"/>
    <property type="project" value="InterPro"/>
</dbReference>
<dbReference type="GO" id="GO:0020037">
    <property type="term" value="F:heme binding"/>
    <property type="evidence" value="ECO:0007669"/>
    <property type="project" value="InterPro"/>
</dbReference>
<evidence type="ECO:0000313" key="9">
    <source>
        <dbReference type="EMBL" id="CAI9754659.1"/>
    </source>
</evidence>
<evidence type="ECO:0000256" key="4">
    <source>
        <dbReference type="ARBA" id="ARBA00022617"/>
    </source>
</evidence>
<dbReference type="InterPro" id="IPR002401">
    <property type="entry name" value="Cyt_P450_E_grp-I"/>
</dbReference>
<dbReference type="Gene3D" id="1.10.630.10">
    <property type="entry name" value="Cytochrome P450"/>
    <property type="match status" value="1"/>
</dbReference>
<comment type="cofactor">
    <cofactor evidence="1">
        <name>heme</name>
        <dbReference type="ChEBI" id="CHEBI:30413"/>
    </cofactor>
</comment>
<dbReference type="EMBL" id="OU503036">
    <property type="protein sequence ID" value="CAI9754659.1"/>
    <property type="molecule type" value="Genomic_DNA"/>
</dbReference>
<keyword evidence="10" id="KW-1185">Reference proteome</keyword>
<evidence type="ECO:0000256" key="5">
    <source>
        <dbReference type="ARBA" id="ARBA00022723"/>
    </source>
</evidence>
<dbReference type="PRINTS" id="PR00463">
    <property type="entry name" value="EP450I"/>
</dbReference>
<name>A0AAD2DHZ5_9LAMI</name>
<dbReference type="GO" id="GO:0016705">
    <property type="term" value="F:oxidoreductase activity, acting on paired donors, with incorporation or reduction of molecular oxygen"/>
    <property type="evidence" value="ECO:0007669"/>
    <property type="project" value="InterPro"/>
</dbReference>
<keyword evidence="8" id="KW-1133">Transmembrane helix</keyword>
<keyword evidence="7" id="KW-0408">Iron</keyword>
<evidence type="ECO:0000256" key="3">
    <source>
        <dbReference type="ARBA" id="ARBA00010617"/>
    </source>
</evidence>
<evidence type="ECO:0008006" key="11">
    <source>
        <dbReference type="Google" id="ProtNLM"/>
    </source>
</evidence>
<protein>
    <recommendedName>
        <fullName evidence="11">Cytochrome P450</fullName>
    </recommendedName>
</protein>
<dbReference type="InterPro" id="IPR036396">
    <property type="entry name" value="Cyt_P450_sf"/>
</dbReference>
<dbReference type="PANTHER" id="PTHR47955">
    <property type="entry name" value="CYTOCHROME P450 FAMILY 71 PROTEIN"/>
    <property type="match status" value="1"/>
</dbReference>
<evidence type="ECO:0000256" key="2">
    <source>
        <dbReference type="ARBA" id="ARBA00004167"/>
    </source>
</evidence>
<keyword evidence="8" id="KW-0472">Membrane</keyword>
<keyword evidence="6" id="KW-0560">Oxidoreductase</keyword>